<protein>
    <recommendedName>
        <fullName evidence="3">Homeobox domain-containing protein</fullName>
    </recommendedName>
</protein>
<proteinExistence type="predicted"/>
<reference evidence="1 2" key="1">
    <citation type="journal article" date="2019" name="Sci. Rep.">
        <title>Orb-weaving spider Araneus ventricosus genome elucidates the spidroin gene catalogue.</title>
        <authorList>
            <person name="Kono N."/>
            <person name="Nakamura H."/>
            <person name="Ohtoshi R."/>
            <person name="Moran D.A.P."/>
            <person name="Shinohara A."/>
            <person name="Yoshida Y."/>
            <person name="Fujiwara M."/>
            <person name="Mori M."/>
            <person name="Tomita M."/>
            <person name="Arakawa K."/>
        </authorList>
    </citation>
    <scope>NUCLEOTIDE SEQUENCE [LARGE SCALE GENOMIC DNA]</scope>
</reference>
<evidence type="ECO:0000313" key="1">
    <source>
        <dbReference type="EMBL" id="GBO00110.1"/>
    </source>
</evidence>
<dbReference type="Proteomes" id="UP000499080">
    <property type="component" value="Unassembled WGS sequence"/>
</dbReference>
<organism evidence="1 2">
    <name type="scientific">Araneus ventricosus</name>
    <name type="common">Orbweaver spider</name>
    <name type="synonym">Epeira ventricosa</name>
    <dbReference type="NCBI Taxonomy" id="182803"/>
    <lineage>
        <taxon>Eukaryota</taxon>
        <taxon>Metazoa</taxon>
        <taxon>Ecdysozoa</taxon>
        <taxon>Arthropoda</taxon>
        <taxon>Chelicerata</taxon>
        <taxon>Arachnida</taxon>
        <taxon>Araneae</taxon>
        <taxon>Araneomorphae</taxon>
        <taxon>Entelegynae</taxon>
        <taxon>Araneoidea</taxon>
        <taxon>Araneidae</taxon>
        <taxon>Araneus</taxon>
    </lineage>
</organism>
<keyword evidence="2" id="KW-1185">Reference proteome</keyword>
<name>A0A4Y2TL53_ARAVE</name>
<evidence type="ECO:0000313" key="2">
    <source>
        <dbReference type="Proteomes" id="UP000499080"/>
    </source>
</evidence>
<accession>A0A4Y2TL53</accession>
<dbReference type="EMBL" id="BGPR01028755">
    <property type="protein sequence ID" value="GBO00110.1"/>
    <property type="molecule type" value="Genomic_DNA"/>
</dbReference>
<sequence>MPPKDKRSKRARNAAELAKQYEVSETFPNRADLLNEIQQLQIEELEEKKTEIKCTIQISWNKKKSTGGCLWETAAGRTAWALHLPQL</sequence>
<gene>
    <name evidence="1" type="ORF">AVEN_150719_1</name>
</gene>
<dbReference type="AlphaFoldDB" id="A0A4Y2TL53"/>
<comment type="caution">
    <text evidence="1">The sequence shown here is derived from an EMBL/GenBank/DDBJ whole genome shotgun (WGS) entry which is preliminary data.</text>
</comment>
<evidence type="ECO:0008006" key="3">
    <source>
        <dbReference type="Google" id="ProtNLM"/>
    </source>
</evidence>